<dbReference type="CDD" id="cd00093">
    <property type="entry name" value="HTH_XRE"/>
    <property type="match status" value="1"/>
</dbReference>
<dbReference type="PROSITE" id="PS50943">
    <property type="entry name" value="HTH_CROC1"/>
    <property type="match status" value="1"/>
</dbReference>
<keyword evidence="3" id="KW-1185">Reference proteome</keyword>
<dbReference type="InterPro" id="IPR041413">
    <property type="entry name" value="MLTR_LBD"/>
</dbReference>
<sequence length="291" mass="31053">MHDELTAGNELGTFLRARREAITPAEVGLPAGNRRRTPGLRRTELAMLADISVEYLTRLEQGRDRNPSPQVIGSLADALRLSPGERHLLRMAIKAAGGMGSLCPAGEPAAQTVRPTLRALLDRLEPSPAVLLNWLTDVVAWTSGFAHLVGPLGMLDDERPNLLRYVFADERALTAFPDWAAAADQHAAALKTHTMLGDPHALELANMLAAESGTRFTGRFTALAAVPEPTGLLRLAHPEAGELSLVYETLDAPDSDGLQLRTYLPADDATSAALDGLEGRRPGALRAVSGG</sequence>
<proteinExistence type="predicted"/>
<name>A0A6L9S9N4_9ACTN</name>
<dbReference type="Gene3D" id="3.30.450.180">
    <property type="match status" value="1"/>
</dbReference>
<evidence type="ECO:0000313" key="2">
    <source>
        <dbReference type="EMBL" id="NEE01344.1"/>
    </source>
</evidence>
<evidence type="ECO:0000313" key="3">
    <source>
        <dbReference type="Proteomes" id="UP000475214"/>
    </source>
</evidence>
<gene>
    <name evidence="2" type="ORF">G1H10_14305</name>
</gene>
<feature type="domain" description="HTH cro/C1-type" evidence="1">
    <location>
        <begin position="39"/>
        <end position="86"/>
    </location>
</feature>
<dbReference type="Gene3D" id="1.10.260.40">
    <property type="entry name" value="lambda repressor-like DNA-binding domains"/>
    <property type="match status" value="1"/>
</dbReference>
<dbReference type="InterPro" id="IPR001387">
    <property type="entry name" value="Cro/C1-type_HTH"/>
</dbReference>
<dbReference type="InterPro" id="IPR010982">
    <property type="entry name" value="Lambda_DNA-bd_dom_sf"/>
</dbReference>
<dbReference type="Pfam" id="PF17765">
    <property type="entry name" value="MLTR_LBD"/>
    <property type="match status" value="1"/>
</dbReference>
<dbReference type="GO" id="GO:0003677">
    <property type="term" value="F:DNA binding"/>
    <property type="evidence" value="ECO:0007669"/>
    <property type="project" value="InterPro"/>
</dbReference>
<comment type="caution">
    <text evidence="2">The sequence shown here is derived from an EMBL/GenBank/DDBJ whole genome shotgun (WGS) entry which is preliminary data.</text>
</comment>
<dbReference type="Proteomes" id="UP000475214">
    <property type="component" value="Unassembled WGS sequence"/>
</dbReference>
<organism evidence="2 3">
    <name type="scientific">Phytoactinopolyspora halotolerans</name>
    <dbReference type="NCBI Taxonomy" id="1981512"/>
    <lineage>
        <taxon>Bacteria</taxon>
        <taxon>Bacillati</taxon>
        <taxon>Actinomycetota</taxon>
        <taxon>Actinomycetes</taxon>
        <taxon>Jiangellales</taxon>
        <taxon>Jiangellaceae</taxon>
        <taxon>Phytoactinopolyspora</taxon>
    </lineage>
</organism>
<protein>
    <submittedName>
        <fullName evidence="2">Helix-turn-helix domain-containing protein</fullName>
    </submittedName>
</protein>
<accession>A0A6L9S9N4</accession>
<reference evidence="2 3" key="1">
    <citation type="submission" date="2020-02" db="EMBL/GenBank/DDBJ databases">
        <authorList>
            <person name="Li X.-J."/>
            <person name="Han X.-M."/>
        </authorList>
    </citation>
    <scope>NUCLEOTIDE SEQUENCE [LARGE SCALE GENOMIC DNA]</scope>
    <source>
        <strain evidence="2 3">CCTCC AB 2017055</strain>
    </source>
</reference>
<dbReference type="SMART" id="SM00530">
    <property type="entry name" value="HTH_XRE"/>
    <property type="match status" value="1"/>
</dbReference>
<dbReference type="SUPFAM" id="SSF47413">
    <property type="entry name" value="lambda repressor-like DNA-binding domains"/>
    <property type="match status" value="1"/>
</dbReference>
<dbReference type="Pfam" id="PF13560">
    <property type="entry name" value="HTH_31"/>
    <property type="match status" value="1"/>
</dbReference>
<dbReference type="EMBL" id="JAAGOA010000009">
    <property type="protein sequence ID" value="NEE01344.1"/>
    <property type="molecule type" value="Genomic_DNA"/>
</dbReference>
<dbReference type="PANTHER" id="PTHR35010">
    <property type="entry name" value="BLL4672 PROTEIN-RELATED"/>
    <property type="match status" value="1"/>
</dbReference>
<dbReference type="AlphaFoldDB" id="A0A6L9S9N4"/>
<evidence type="ECO:0000259" key="1">
    <source>
        <dbReference type="PROSITE" id="PS50943"/>
    </source>
</evidence>
<dbReference type="PANTHER" id="PTHR35010:SF2">
    <property type="entry name" value="BLL4672 PROTEIN"/>
    <property type="match status" value="1"/>
</dbReference>